<keyword evidence="4" id="KW-0442">Lipid degradation</keyword>
<keyword evidence="5" id="KW-0560">Oxidoreductase</keyword>
<keyword evidence="8" id="KW-0456">Lyase</keyword>
<evidence type="ECO:0000256" key="6">
    <source>
        <dbReference type="ARBA" id="ARBA00023027"/>
    </source>
</evidence>
<dbReference type="SUPFAM" id="SSF51735">
    <property type="entry name" value="NAD(P)-binding Rossmann-fold domains"/>
    <property type="match status" value="1"/>
</dbReference>
<dbReference type="Pfam" id="PF00378">
    <property type="entry name" value="ECH_1"/>
    <property type="match status" value="1"/>
</dbReference>
<evidence type="ECO:0000256" key="3">
    <source>
        <dbReference type="ARBA" id="ARBA00022832"/>
    </source>
</evidence>
<dbReference type="SUPFAM" id="SSF52096">
    <property type="entry name" value="ClpP/crotonase"/>
    <property type="match status" value="1"/>
</dbReference>
<dbReference type="Gene3D" id="1.10.1040.50">
    <property type="match status" value="1"/>
</dbReference>
<organism evidence="13">
    <name type="scientific">Leucothrix mucor</name>
    <dbReference type="NCBI Taxonomy" id="45248"/>
    <lineage>
        <taxon>Bacteria</taxon>
        <taxon>Pseudomonadati</taxon>
        <taxon>Pseudomonadota</taxon>
        <taxon>Gammaproteobacteria</taxon>
        <taxon>Thiotrichales</taxon>
        <taxon>Thiotrichaceae</taxon>
        <taxon>Leucothrix</taxon>
    </lineage>
</organism>
<dbReference type="InterPro" id="IPR006108">
    <property type="entry name" value="3HC_DH_C"/>
</dbReference>
<dbReference type="AlphaFoldDB" id="A0A7V2T1T3"/>
<keyword evidence="7" id="KW-0443">Lipid metabolism</keyword>
<keyword evidence="9" id="KW-0511">Multifunctional enzyme</keyword>
<dbReference type="GO" id="GO:0070403">
    <property type="term" value="F:NAD+ binding"/>
    <property type="evidence" value="ECO:0007669"/>
    <property type="project" value="InterPro"/>
</dbReference>
<dbReference type="PANTHER" id="PTHR43612:SF3">
    <property type="entry name" value="TRIFUNCTIONAL ENZYME SUBUNIT ALPHA, MITOCHONDRIAL"/>
    <property type="match status" value="1"/>
</dbReference>
<gene>
    <name evidence="13" type="ORF">ENJ51_12395</name>
</gene>
<protein>
    <recommendedName>
        <fullName evidence="14">3-hydroxyacyl-CoA dehydrogenase</fullName>
    </recommendedName>
</protein>
<dbReference type="GO" id="GO:0006635">
    <property type="term" value="P:fatty acid beta-oxidation"/>
    <property type="evidence" value="ECO:0007669"/>
    <property type="project" value="UniProtKB-UniPathway"/>
</dbReference>
<evidence type="ECO:0000259" key="11">
    <source>
        <dbReference type="Pfam" id="PF00725"/>
    </source>
</evidence>
<accession>A0A7V2T1T3</accession>
<evidence type="ECO:0000256" key="1">
    <source>
        <dbReference type="ARBA" id="ARBA00005005"/>
    </source>
</evidence>
<evidence type="ECO:0000256" key="5">
    <source>
        <dbReference type="ARBA" id="ARBA00023002"/>
    </source>
</evidence>
<evidence type="ECO:0000256" key="4">
    <source>
        <dbReference type="ARBA" id="ARBA00022963"/>
    </source>
</evidence>
<evidence type="ECO:0000256" key="10">
    <source>
        <dbReference type="ARBA" id="ARBA00049556"/>
    </source>
</evidence>
<evidence type="ECO:0000256" key="2">
    <source>
        <dbReference type="ARBA" id="ARBA00007005"/>
    </source>
</evidence>
<dbReference type="CDD" id="cd06558">
    <property type="entry name" value="crotonase-like"/>
    <property type="match status" value="1"/>
</dbReference>
<dbReference type="InterPro" id="IPR006176">
    <property type="entry name" value="3-OHacyl-CoA_DH_NAD-bd"/>
</dbReference>
<proteinExistence type="inferred from homology"/>
<feature type="domain" description="3-hydroxyacyl-CoA dehydrogenase C-terminal" evidence="11">
    <location>
        <begin position="476"/>
        <end position="567"/>
    </location>
</feature>
<dbReference type="InterPro" id="IPR008927">
    <property type="entry name" value="6-PGluconate_DH-like_C_sf"/>
</dbReference>
<keyword evidence="6" id="KW-0520">NAD</keyword>
<sequence length="656" mass="73019">MTGFQHISIARTRDDIVWLTIDSQDSSENALTISLLKEMREVLDNLQGKRFKGLIISSAKSGSFIAGTELDTLLKLTTEKKAEIYTSLGNQLCRRISHLDFPTIALINGNCSNSGLEIALCCDYRIATNSATTQFCYSDIKHGYYSGFGSITRLIKIKGLASTLDILDGTTYSARKALSIELVDYIVPVHKTHQTAQYLIAQDSDEAKYKPSRFNVNALSKALLPKKLQVALLNNQYHSNAISSIIKTWKVFNASSDASHNEALEAAKLIISDATKNQLKLQKLYQKLDQNITATTPHSQRIHIIGCGVMGHYLARLCAENGFYISIYDTRYTALEKLLPELYQDCDNKNQSKLRHELLDRIVIDVDNSGLTHADIIIEAIPENKHAKASLLHDIDKQAKQSAAILTTTACLPLEEIAKGMKTPQRLAAFNPYHPLFSSKIVEISIHKNNPQLNERIKAFSKALQLKPIQVKSNSGYLGTRLLMTYLIESMLIHQSGISTQAIDKLTANMGMSHAPFYLIDSIGISECLQVSEALADRLNYDVPSILMQKNEQGLKGKKSGAGFYRYKKGKKQQAIFDKTLSSPSWKHKSKAIEKRLIEKIINEARSCQQQNIVADQEIIDLVATIITGFAAEKGGPLAYLHQLQSKQAITNTENE</sequence>
<dbReference type="SUPFAM" id="SSF48179">
    <property type="entry name" value="6-phosphogluconate dehydrogenase C-terminal domain-like"/>
    <property type="match status" value="1"/>
</dbReference>
<name>A0A7V2T1T3_LEUMU</name>
<reference evidence="13" key="1">
    <citation type="journal article" date="2020" name="mSystems">
        <title>Genome- and Community-Level Interaction Insights into Carbon Utilization and Element Cycling Functions of Hydrothermarchaeota in Hydrothermal Sediment.</title>
        <authorList>
            <person name="Zhou Z."/>
            <person name="Liu Y."/>
            <person name="Xu W."/>
            <person name="Pan J."/>
            <person name="Luo Z.H."/>
            <person name="Li M."/>
        </authorList>
    </citation>
    <scope>NUCLEOTIDE SEQUENCE [LARGE SCALE GENOMIC DNA]</scope>
    <source>
        <strain evidence="13">HyVt-493</strain>
    </source>
</reference>
<keyword evidence="3" id="KW-0276">Fatty acid metabolism</keyword>
<dbReference type="Gene3D" id="3.90.226.10">
    <property type="entry name" value="2-enoyl-CoA Hydratase, Chain A, domain 1"/>
    <property type="match status" value="1"/>
</dbReference>
<dbReference type="GO" id="GO:0016509">
    <property type="term" value="F:long-chain (3S)-3-hydroxyacyl-CoA dehydrogenase (NAD+) activity"/>
    <property type="evidence" value="ECO:0007669"/>
    <property type="project" value="TreeGrafter"/>
</dbReference>
<dbReference type="EMBL" id="DRMS01000470">
    <property type="protein sequence ID" value="HFC93600.1"/>
    <property type="molecule type" value="Genomic_DNA"/>
</dbReference>
<dbReference type="PANTHER" id="PTHR43612">
    <property type="entry name" value="TRIFUNCTIONAL ENZYME SUBUNIT ALPHA"/>
    <property type="match status" value="1"/>
</dbReference>
<comment type="similarity">
    <text evidence="2">In the central section; belongs to the 3-hydroxyacyl-CoA dehydrogenase family.</text>
</comment>
<comment type="pathway">
    <text evidence="1">Lipid metabolism; fatty acid beta-oxidation.</text>
</comment>
<dbReference type="Proteomes" id="UP000885750">
    <property type="component" value="Unassembled WGS sequence"/>
</dbReference>
<evidence type="ECO:0000256" key="9">
    <source>
        <dbReference type="ARBA" id="ARBA00023268"/>
    </source>
</evidence>
<comment type="caution">
    <text evidence="13">The sequence shown here is derived from an EMBL/GenBank/DDBJ whole genome shotgun (WGS) entry which is preliminary data.</text>
</comment>
<evidence type="ECO:0000256" key="7">
    <source>
        <dbReference type="ARBA" id="ARBA00023098"/>
    </source>
</evidence>
<evidence type="ECO:0008006" key="14">
    <source>
        <dbReference type="Google" id="ProtNLM"/>
    </source>
</evidence>
<dbReference type="InterPro" id="IPR050136">
    <property type="entry name" value="FA_oxidation_alpha_subunit"/>
</dbReference>
<dbReference type="InterPro" id="IPR029045">
    <property type="entry name" value="ClpP/crotonase-like_dom_sf"/>
</dbReference>
<evidence type="ECO:0000259" key="12">
    <source>
        <dbReference type="Pfam" id="PF02737"/>
    </source>
</evidence>
<dbReference type="GO" id="GO:0004300">
    <property type="term" value="F:enoyl-CoA hydratase activity"/>
    <property type="evidence" value="ECO:0007669"/>
    <property type="project" value="TreeGrafter"/>
</dbReference>
<dbReference type="Pfam" id="PF00725">
    <property type="entry name" value="3HCDH"/>
    <property type="match status" value="1"/>
</dbReference>
<evidence type="ECO:0000313" key="13">
    <source>
        <dbReference type="EMBL" id="HFC93600.1"/>
    </source>
</evidence>
<dbReference type="UniPathway" id="UPA00659"/>
<dbReference type="Gene3D" id="3.40.50.720">
    <property type="entry name" value="NAD(P)-binding Rossmann-like Domain"/>
    <property type="match status" value="1"/>
</dbReference>
<feature type="domain" description="3-hydroxyacyl-CoA dehydrogenase NAD binding" evidence="12">
    <location>
        <begin position="302"/>
        <end position="472"/>
    </location>
</feature>
<dbReference type="InterPro" id="IPR001753">
    <property type="entry name" value="Enoyl-CoA_hydra/iso"/>
</dbReference>
<evidence type="ECO:0000256" key="8">
    <source>
        <dbReference type="ARBA" id="ARBA00023239"/>
    </source>
</evidence>
<dbReference type="InterPro" id="IPR036291">
    <property type="entry name" value="NAD(P)-bd_dom_sf"/>
</dbReference>
<dbReference type="Pfam" id="PF02737">
    <property type="entry name" value="3HCDH_N"/>
    <property type="match status" value="1"/>
</dbReference>
<comment type="catalytic activity">
    <reaction evidence="10">
        <text>a (3S)-3-hydroxyacyl-CoA + NAD(+) = a 3-oxoacyl-CoA + NADH + H(+)</text>
        <dbReference type="Rhea" id="RHEA:22432"/>
        <dbReference type="ChEBI" id="CHEBI:15378"/>
        <dbReference type="ChEBI" id="CHEBI:57318"/>
        <dbReference type="ChEBI" id="CHEBI:57540"/>
        <dbReference type="ChEBI" id="CHEBI:57945"/>
        <dbReference type="ChEBI" id="CHEBI:90726"/>
        <dbReference type="EC" id="1.1.1.35"/>
    </reaction>
</comment>